<dbReference type="RefSeq" id="WP_184834976.1">
    <property type="nucleotide sequence ID" value="NZ_JACHMN010000002.1"/>
</dbReference>
<evidence type="ECO:0008006" key="4">
    <source>
        <dbReference type="Google" id="ProtNLM"/>
    </source>
</evidence>
<keyword evidence="3" id="KW-1185">Reference proteome</keyword>
<dbReference type="EMBL" id="JACHMN010000002">
    <property type="protein sequence ID" value="MBB5868787.1"/>
    <property type="molecule type" value="Genomic_DNA"/>
</dbReference>
<gene>
    <name evidence="2" type="ORF">F4553_002166</name>
</gene>
<comment type="caution">
    <text evidence="2">The sequence shown here is derived from an EMBL/GenBank/DDBJ whole genome shotgun (WGS) entry which is preliminary data.</text>
</comment>
<feature type="signal peptide" evidence="1">
    <location>
        <begin position="1"/>
        <end position="21"/>
    </location>
</feature>
<dbReference type="Proteomes" id="UP000587527">
    <property type="component" value="Unassembled WGS sequence"/>
</dbReference>
<protein>
    <recommendedName>
        <fullName evidence="4">DUF3558 domain-containing protein</fullName>
    </recommendedName>
</protein>
<evidence type="ECO:0000313" key="3">
    <source>
        <dbReference type="Proteomes" id="UP000587527"/>
    </source>
</evidence>
<accession>A0A841BI46</accession>
<feature type="chain" id="PRO_5039189833" description="DUF3558 domain-containing protein" evidence="1">
    <location>
        <begin position="22"/>
        <end position="227"/>
    </location>
</feature>
<dbReference type="AlphaFoldDB" id="A0A841BI46"/>
<name>A0A841BI46_9ACTN</name>
<reference evidence="2 3" key="1">
    <citation type="submission" date="2020-08" db="EMBL/GenBank/DDBJ databases">
        <title>Sequencing the genomes of 1000 actinobacteria strains.</title>
        <authorList>
            <person name="Klenk H.-P."/>
        </authorList>
    </citation>
    <scope>NUCLEOTIDE SEQUENCE [LARGE SCALE GENOMIC DNA]</scope>
    <source>
        <strain evidence="2 3">DSM 45362</strain>
    </source>
</reference>
<organism evidence="2 3">
    <name type="scientific">Allocatelliglobosispora scoriae</name>
    <dbReference type="NCBI Taxonomy" id="643052"/>
    <lineage>
        <taxon>Bacteria</taxon>
        <taxon>Bacillati</taxon>
        <taxon>Actinomycetota</taxon>
        <taxon>Actinomycetes</taxon>
        <taxon>Micromonosporales</taxon>
        <taxon>Micromonosporaceae</taxon>
        <taxon>Allocatelliglobosispora</taxon>
    </lineage>
</organism>
<evidence type="ECO:0000256" key="1">
    <source>
        <dbReference type="SAM" id="SignalP"/>
    </source>
</evidence>
<keyword evidence="1" id="KW-0732">Signal</keyword>
<sequence>MFPLSFARAAAVAVACGVVLTAGGCSHRPQQPAAPAAASCATEIEVPAQAVLQVDQVWPHTTSHMAGFQAAALDPAGCTDTAPTTAAACDKPFPWVAGTPAQAYATLAREHASTVVSGFIRGHRPVPEGTVIEPQEIRESIVLLDPAVVAATTVIARHAGQCGDSFTGGNFTAYRVPTRSDVLDVPIDGILVAARNLLIWLEFDERGWAPTDYGDIVAQAVANAVTA</sequence>
<evidence type="ECO:0000313" key="2">
    <source>
        <dbReference type="EMBL" id="MBB5868787.1"/>
    </source>
</evidence>
<proteinExistence type="predicted"/>